<feature type="transmembrane region" description="Helical" evidence="15">
    <location>
        <begin position="132"/>
        <end position="159"/>
    </location>
</feature>
<evidence type="ECO:0000256" key="3">
    <source>
        <dbReference type="ARBA" id="ARBA00022448"/>
    </source>
</evidence>
<evidence type="ECO:0000313" key="17">
    <source>
        <dbReference type="EMBL" id="OWV31890.1"/>
    </source>
</evidence>
<dbReference type="PROSITE" id="PS01047">
    <property type="entry name" value="HMA_1"/>
    <property type="match status" value="1"/>
</dbReference>
<evidence type="ECO:0000259" key="16">
    <source>
        <dbReference type="PROSITE" id="PS50846"/>
    </source>
</evidence>
<evidence type="ECO:0000256" key="10">
    <source>
        <dbReference type="ARBA" id="ARBA00022842"/>
    </source>
</evidence>
<evidence type="ECO:0000256" key="1">
    <source>
        <dbReference type="ARBA" id="ARBA00004651"/>
    </source>
</evidence>
<evidence type="ECO:0000256" key="4">
    <source>
        <dbReference type="ARBA" id="ARBA00022475"/>
    </source>
</evidence>
<dbReference type="NCBIfam" id="TIGR01511">
    <property type="entry name" value="ATPase-IB1_Cu"/>
    <property type="match status" value="1"/>
</dbReference>
<feature type="domain" description="HMA" evidence="16">
    <location>
        <begin position="14"/>
        <end position="79"/>
    </location>
</feature>
<sequence>MTEVAPLAAKAPCRETRLVVPGISCAGCIAKIERDLVKEPAIVAARVRFSGKTVTVTHDPARDAAWLVERLKDLGFDAQPLAAAEADKGRDPELTALVRAMAVAGFASMNVMLLSVSIWSGAGDATRGLFHWLSALIAIPAIAYAGRPFFGSALAALAARRTNMDVPISVGLVLVTAMSLYETAIGGPHAWFDGALMLLFFLLAGRVMDRMMRRRAEEGVRSLLRQRAPGAHVVAPDGSTAWRETADLAPGMVMLVAAGDRFAADGTVVEGSSEIDSSLLTGESVPERTGPGAKVAAGTLNLTAPVRVRISRVGNSDTVAELTALMEAASQSDSRYVRLADRAARIYTPAVHALAVAAFAGWMMAGAGWHQALLVAIAVLIITCPCALGLAVPAAQVVACGRLMKQGILVKDGSALERIADIDTVYFDKTGTLTRGEPVPSGLEMLSDEDRSILLALVQTSRHPLSRATAARLTAEGTAPAEVENIGEEPGLGLSGTYAGRRVSYDRPQQRVATLAACYSRDGQPDRLIGFRDSVRPGAGEVVQDLRRKGFETKMLSGDRQEVVTAVAASVGLAAEARLTPSAKMRAIAEAESAGRRVLMVGDGLNDAPALAVATASMAPGTASDASQQAADIVFLGSALSPVSEVIDASRRTMTIVRQNVGLSIGYNLLAVPLAMAGLVTPLVAAIAMSVSSVAVVANSLRLARG</sequence>
<evidence type="ECO:0000256" key="6">
    <source>
        <dbReference type="ARBA" id="ARBA00022692"/>
    </source>
</evidence>
<feature type="transmembrane region" description="Helical" evidence="15">
    <location>
        <begin position="346"/>
        <end position="365"/>
    </location>
</feature>
<keyword evidence="3" id="KW-0813">Transport</keyword>
<dbReference type="SUPFAM" id="SSF56784">
    <property type="entry name" value="HAD-like"/>
    <property type="match status" value="1"/>
</dbReference>
<organism evidence="17 18">
    <name type="scientific">Pacificimonas flava</name>
    <dbReference type="NCBI Taxonomy" id="1234595"/>
    <lineage>
        <taxon>Bacteria</taxon>
        <taxon>Pseudomonadati</taxon>
        <taxon>Pseudomonadota</taxon>
        <taxon>Alphaproteobacteria</taxon>
        <taxon>Sphingomonadales</taxon>
        <taxon>Sphingosinicellaceae</taxon>
        <taxon>Pacificimonas</taxon>
    </lineage>
</organism>
<dbReference type="InterPro" id="IPR036163">
    <property type="entry name" value="HMA_dom_sf"/>
</dbReference>
<name>A0A219B0R3_9SPHN</name>
<dbReference type="EMBL" id="NFZT01000007">
    <property type="protein sequence ID" value="OWV31890.1"/>
    <property type="molecule type" value="Genomic_DNA"/>
</dbReference>
<dbReference type="OrthoDB" id="9813266at2"/>
<evidence type="ECO:0000256" key="13">
    <source>
        <dbReference type="ARBA" id="ARBA00023065"/>
    </source>
</evidence>
<dbReference type="GO" id="GO:0016887">
    <property type="term" value="F:ATP hydrolysis activity"/>
    <property type="evidence" value="ECO:0007669"/>
    <property type="project" value="InterPro"/>
</dbReference>
<dbReference type="PANTHER" id="PTHR43520:SF5">
    <property type="entry name" value="CATION-TRANSPORTING P-TYPE ATPASE-RELATED"/>
    <property type="match status" value="1"/>
</dbReference>
<feature type="transmembrane region" description="Helical" evidence="15">
    <location>
        <begin position="371"/>
        <end position="395"/>
    </location>
</feature>
<dbReference type="Gene3D" id="2.70.150.10">
    <property type="entry name" value="Calcium-transporting ATPase, cytoplasmic transduction domain A"/>
    <property type="match status" value="1"/>
</dbReference>
<dbReference type="Pfam" id="PF00122">
    <property type="entry name" value="E1-E2_ATPase"/>
    <property type="match status" value="1"/>
</dbReference>
<evidence type="ECO:0000256" key="12">
    <source>
        <dbReference type="ARBA" id="ARBA00022989"/>
    </source>
</evidence>
<keyword evidence="4 15" id="KW-1003">Cell membrane</keyword>
<dbReference type="AlphaFoldDB" id="A0A219B0R3"/>
<keyword evidence="9 15" id="KW-0067">ATP-binding</keyword>
<proteinExistence type="inferred from homology"/>
<evidence type="ECO:0000313" key="18">
    <source>
        <dbReference type="Proteomes" id="UP000198462"/>
    </source>
</evidence>
<evidence type="ECO:0000256" key="9">
    <source>
        <dbReference type="ARBA" id="ARBA00022840"/>
    </source>
</evidence>
<comment type="similarity">
    <text evidence="2 15">Belongs to the cation transport ATPase (P-type) (TC 3.A.3) family. Type IB subfamily.</text>
</comment>
<accession>A0A219B0R3</accession>
<evidence type="ECO:0000256" key="7">
    <source>
        <dbReference type="ARBA" id="ARBA00022723"/>
    </source>
</evidence>
<dbReference type="Gene3D" id="3.40.50.1000">
    <property type="entry name" value="HAD superfamily/HAD-like"/>
    <property type="match status" value="1"/>
</dbReference>
<feature type="transmembrane region" description="Helical" evidence="15">
    <location>
        <begin position="166"/>
        <end position="184"/>
    </location>
</feature>
<dbReference type="GO" id="GO:0005524">
    <property type="term" value="F:ATP binding"/>
    <property type="evidence" value="ECO:0007669"/>
    <property type="project" value="UniProtKB-UniRule"/>
</dbReference>
<dbReference type="InterPro" id="IPR036412">
    <property type="entry name" value="HAD-like_sf"/>
</dbReference>
<dbReference type="SUPFAM" id="SSF55008">
    <property type="entry name" value="HMA, heavy metal-associated domain"/>
    <property type="match status" value="1"/>
</dbReference>
<evidence type="ECO:0000256" key="2">
    <source>
        <dbReference type="ARBA" id="ARBA00006024"/>
    </source>
</evidence>
<dbReference type="PROSITE" id="PS00154">
    <property type="entry name" value="ATPASE_E1_E2"/>
    <property type="match status" value="1"/>
</dbReference>
<comment type="caution">
    <text evidence="17">The sequence shown here is derived from an EMBL/GenBank/DDBJ whole genome shotgun (WGS) entry which is preliminary data.</text>
</comment>
<feature type="transmembrane region" description="Helical" evidence="15">
    <location>
        <begin position="190"/>
        <end position="208"/>
    </location>
</feature>
<dbReference type="GO" id="GO:0043682">
    <property type="term" value="F:P-type divalent copper transporter activity"/>
    <property type="evidence" value="ECO:0007669"/>
    <property type="project" value="TreeGrafter"/>
</dbReference>
<dbReference type="GO" id="GO:0005507">
    <property type="term" value="F:copper ion binding"/>
    <property type="evidence" value="ECO:0007669"/>
    <property type="project" value="TreeGrafter"/>
</dbReference>
<dbReference type="Pfam" id="PF00403">
    <property type="entry name" value="HMA"/>
    <property type="match status" value="1"/>
</dbReference>
<dbReference type="PANTHER" id="PTHR43520">
    <property type="entry name" value="ATP7, ISOFORM B"/>
    <property type="match status" value="1"/>
</dbReference>
<evidence type="ECO:0000256" key="5">
    <source>
        <dbReference type="ARBA" id="ARBA00022553"/>
    </source>
</evidence>
<dbReference type="CDD" id="cd00371">
    <property type="entry name" value="HMA"/>
    <property type="match status" value="1"/>
</dbReference>
<keyword evidence="11" id="KW-1278">Translocase</keyword>
<dbReference type="InterPro" id="IPR027256">
    <property type="entry name" value="P-typ_ATPase_IB"/>
</dbReference>
<dbReference type="RefSeq" id="WP_088713684.1">
    <property type="nucleotide sequence ID" value="NZ_NFZT01000007.1"/>
</dbReference>
<dbReference type="PROSITE" id="PS50846">
    <property type="entry name" value="HMA_2"/>
    <property type="match status" value="1"/>
</dbReference>
<dbReference type="InterPro" id="IPR018303">
    <property type="entry name" value="ATPase_P-typ_P_site"/>
</dbReference>
<reference evidence="18" key="1">
    <citation type="submission" date="2017-05" db="EMBL/GenBank/DDBJ databases">
        <authorList>
            <person name="Lin X."/>
        </authorList>
    </citation>
    <scope>NUCLEOTIDE SEQUENCE [LARGE SCALE GENOMIC DNA]</scope>
    <source>
        <strain evidence="18">JLT2012</strain>
    </source>
</reference>
<dbReference type="InterPro" id="IPR059000">
    <property type="entry name" value="ATPase_P-type_domA"/>
</dbReference>
<evidence type="ECO:0000256" key="14">
    <source>
        <dbReference type="ARBA" id="ARBA00023136"/>
    </source>
</evidence>
<gene>
    <name evidence="17" type="ORF">B5C34_15440</name>
</gene>
<evidence type="ECO:0000256" key="11">
    <source>
        <dbReference type="ARBA" id="ARBA00022967"/>
    </source>
</evidence>
<dbReference type="NCBIfam" id="TIGR01512">
    <property type="entry name" value="ATPase-IB2_Cd"/>
    <property type="match status" value="1"/>
</dbReference>
<dbReference type="PRINTS" id="PR00119">
    <property type="entry name" value="CATATPASE"/>
</dbReference>
<dbReference type="InterPro" id="IPR008250">
    <property type="entry name" value="ATPase_P-typ_transduc_dom_A_sf"/>
</dbReference>
<keyword evidence="12 15" id="KW-1133">Transmembrane helix</keyword>
<dbReference type="InterPro" id="IPR017969">
    <property type="entry name" value="Heavy-metal-associated_CS"/>
</dbReference>
<feature type="transmembrane region" description="Helical" evidence="15">
    <location>
        <begin position="96"/>
        <end position="120"/>
    </location>
</feature>
<protein>
    <submittedName>
        <fullName evidence="17">Nitrogen fixation protein FixI</fullName>
    </submittedName>
</protein>
<evidence type="ECO:0000256" key="15">
    <source>
        <dbReference type="RuleBase" id="RU362081"/>
    </source>
</evidence>
<dbReference type="NCBIfam" id="TIGR01525">
    <property type="entry name" value="ATPase-IB_hvy"/>
    <property type="match status" value="1"/>
</dbReference>
<dbReference type="GO" id="GO:0005886">
    <property type="term" value="C:plasma membrane"/>
    <property type="evidence" value="ECO:0007669"/>
    <property type="project" value="UniProtKB-SubCell"/>
</dbReference>
<dbReference type="InterPro" id="IPR006121">
    <property type="entry name" value="HMA_dom"/>
</dbReference>
<dbReference type="InterPro" id="IPR023299">
    <property type="entry name" value="ATPase_P-typ_cyto_dom_N"/>
</dbReference>
<keyword evidence="14 15" id="KW-0472">Membrane</keyword>
<dbReference type="SUPFAM" id="SSF81653">
    <property type="entry name" value="Calcium ATPase, transduction domain A"/>
    <property type="match status" value="1"/>
</dbReference>
<keyword evidence="10" id="KW-0460">Magnesium</keyword>
<dbReference type="GO" id="GO:0055070">
    <property type="term" value="P:copper ion homeostasis"/>
    <property type="evidence" value="ECO:0007669"/>
    <property type="project" value="TreeGrafter"/>
</dbReference>
<dbReference type="InterPro" id="IPR001757">
    <property type="entry name" value="P_typ_ATPase"/>
</dbReference>
<keyword evidence="7 15" id="KW-0479">Metal-binding</keyword>
<keyword evidence="18" id="KW-1185">Reference proteome</keyword>
<dbReference type="SUPFAM" id="SSF81665">
    <property type="entry name" value="Calcium ATPase, transmembrane domain M"/>
    <property type="match status" value="1"/>
</dbReference>
<keyword evidence="8 15" id="KW-0547">Nucleotide-binding</keyword>
<dbReference type="NCBIfam" id="TIGR01494">
    <property type="entry name" value="ATPase_P-type"/>
    <property type="match status" value="2"/>
</dbReference>
<dbReference type="Gene3D" id="3.40.1110.10">
    <property type="entry name" value="Calcium-transporting ATPase, cytoplasmic domain N"/>
    <property type="match status" value="1"/>
</dbReference>
<feature type="transmembrane region" description="Helical" evidence="15">
    <location>
        <begin position="661"/>
        <end position="680"/>
    </location>
</feature>
<dbReference type="Proteomes" id="UP000198462">
    <property type="component" value="Unassembled WGS sequence"/>
</dbReference>
<keyword evidence="5" id="KW-0597">Phosphoprotein</keyword>
<keyword evidence="6 15" id="KW-0812">Transmembrane</keyword>
<keyword evidence="13" id="KW-0406">Ion transport</keyword>
<comment type="subcellular location">
    <subcellularLocation>
        <location evidence="1">Cell membrane</location>
        <topology evidence="1">Multi-pass membrane protein</topology>
    </subcellularLocation>
</comment>
<dbReference type="InterPro" id="IPR023214">
    <property type="entry name" value="HAD_sf"/>
</dbReference>
<dbReference type="Pfam" id="PF00702">
    <property type="entry name" value="Hydrolase"/>
    <property type="match status" value="1"/>
</dbReference>
<evidence type="ECO:0000256" key="8">
    <source>
        <dbReference type="ARBA" id="ARBA00022741"/>
    </source>
</evidence>
<dbReference type="Gene3D" id="3.30.70.100">
    <property type="match status" value="1"/>
</dbReference>
<feature type="transmembrane region" description="Helical" evidence="15">
    <location>
        <begin position="686"/>
        <end position="704"/>
    </location>
</feature>
<dbReference type="InterPro" id="IPR023298">
    <property type="entry name" value="ATPase_P-typ_TM_dom_sf"/>
</dbReference>